<dbReference type="SUPFAM" id="SSF53756">
    <property type="entry name" value="UDP-Glycosyltransferase/glycogen phosphorylase"/>
    <property type="match status" value="1"/>
</dbReference>
<proteinExistence type="predicted"/>
<dbReference type="CDD" id="cd03784">
    <property type="entry name" value="GT1_Gtf-like"/>
    <property type="match status" value="1"/>
</dbReference>
<dbReference type="AlphaFoldDB" id="A0A4R3XU40"/>
<dbReference type="InterPro" id="IPR002213">
    <property type="entry name" value="UDP_glucos_trans"/>
</dbReference>
<dbReference type="PANTHER" id="PTHR21015:SF22">
    <property type="entry name" value="GLYCOSYLTRANSFERASE"/>
    <property type="match status" value="1"/>
</dbReference>
<evidence type="ECO:0000313" key="2">
    <source>
        <dbReference type="EMBL" id="TCV82387.1"/>
    </source>
</evidence>
<dbReference type="Proteomes" id="UP000295367">
    <property type="component" value="Unassembled WGS sequence"/>
</dbReference>
<feature type="domain" description="Erythromycin biosynthesis protein CIII-like C-terminal" evidence="1">
    <location>
        <begin position="286"/>
        <end position="399"/>
    </location>
</feature>
<dbReference type="Pfam" id="PF06722">
    <property type="entry name" value="EryCIII-like_C"/>
    <property type="match status" value="1"/>
</dbReference>
<protein>
    <submittedName>
        <fullName evidence="2">UDP:flavonoid glycosyltransferase YjiC (YdhE family)</fullName>
    </submittedName>
</protein>
<comment type="caution">
    <text evidence="2">The sequence shown here is derived from an EMBL/GenBank/DDBJ whole genome shotgun (WGS) entry which is preliminary data.</text>
</comment>
<gene>
    <name evidence="2" type="ORF">EDC63_12121</name>
</gene>
<evidence type="ECO:0000259" key="1">
    <source>
        <dbReference type="Pfam" id="PF06722"/>
    </source>
</evidence>
<dbReference type="PANTHER" id="PTHR21015">
    <property type="entry name" value="UDP-N-ACETYLGLUCOSAMINE--N-ACETYLMURAMYL-(PENTAPEPTIDE) PYROPHOSPHORYL-UNDECAPRENOL N-ACETYLGLUCOSAMINE TRANSFERASE 1"/>
    <property type="match status" value="1"/>
</dbReference>
<dbReference type="GO" id="GO:0016758">
    <property type="term" value="F:hexosyltransferase activity"/>
    <property type="evidence" value="ECO:0007669"/>
    <property type="project" value="UniProtKB-ARBA"/>
</dbReference>
<keyword evidence="3" id="KW-1185">Reference proteome</keyword>
<keyword evidence="2" id="KW-0808">Transferase</keyword>
<dbReference type="EMBL" id="SMCO01000021">
    <property type="protein sequence ID" value="TCV82387.1"/>
    <property type="molecule type" value="Genomic_DNA"/>
</dbReference>
<dbReference type="Gene3D" id="3.40.50.2000">
    <property type="entry name" value="Glycogen Phosphorylase B"/>
    <property type="match status" value="1"/>
</dbReference>
<sequence length="414" mass="45829">MPLALEKSNRMPRKRVLFIAEAVTLAHVARPYLLATALDPEKYEICFASHPRYKSLMGEIPFLWRDITSIPSEQFLTALSKGSPVYNTETLRNYVKEDLDLIRQFNPDVIIGDFRLSLSISARVSNKPYIALTNAYWSPYGKHPFPVPELPVTKIFGVRFGQILFNIARPIAFAFHSIPLNKIRKEYGLPSLGFNLQHIYTDGDYTAYADIPEISPTFNLPSNHTYIGPLEWSPSIAMPSWWETIPKDRPVIYVTFGSSGKSDQLGLIIRALQDLPVSLVAATAGRTNIPQHADNIYIADHVPGKKVAAAAALVICNGGSPTTYQALSEGKPMIGIANNLDQYLNMSMVQNAGAGKLLRAGQTSVSGIRKAVEAVLSDREMASNAQNLMHLIAQCHPEEKFEALLQRAINQPLA</sequence>
<accession>A0A4R3XU40</accession>
<organism evidence="2 3">
    <name type="scientific">Sulfurirhabdus autotrophica</name>
    <dbReference type="NCBI Taxonomy" id="1706046"/>
    <lineage>
        <taxon>Bacteria</taxon>
        <taxon>Pseudomonadati</taxon>
        <taxon>Pseudomonadota</taxon>
        <taxon>Betaproteobacteria</taxon>
        <taxon>Nitrosomonadales</taxon>
        <taxon>Sulfuricellaceae</taxon>
        <taxon>Sulfurirhabdus</taxon>
    </lineage>
</organism>
<evidence type="ECO:0000313" key="3">
    <source>
        <dbReference type="Proteomes" id="UP000295367"/>
    </source>
</evidence>
<name>A0A4R3XU40_9PROT</name>
<reference evidence="2 3" key="1">
    <citation type="submission" date="2019-03" db="EMBL/GenBank/DDBJ databases">
        <title>Genomic Encyclopedia of Type Strains, Phase IV (KMG-IV): sequencing the most valuable type-strain genomes for metagenomic binning, comparative biology and taxonomic classification.</title>
        <authorList>
            <person name="Goeker M."/>
        </authorList>
    </citation>
    <scope>NUCLEOTIDE SEQUENCE [LARGE SCALE GENOMIC DNA]</scope>
    <source>
        <strain evidence="2 3">DSM 100309</strain>
    </source>
</reference>
<dbReference type="GO" id="GO:0008194">
    <property type="term" value="F:UDP-glycosyltransferase activity"/>
    <property type="evidence" value="ECO:0007669"/>
    <property type="project" value="InterPro"/>
</dbReference>
<dbReference type="InterPro" id="IPR010610">
    <property type="entry name" value="EryCIII-like_C"/>
</dbReference>